<evidence type="ECO:0000313" key="2">
    <source>
        <dbReference type="Proteomes" id="UP000321362"/>
    </source>
</evidence>
<proteinExistence type="predicted"/>
<evidence type="ECO:0000313" key="1">
    <source>
        <dbReference type="EMBL" id="QEC79336.1"/>
    </source>
</evidence>
<dbReference type="EMBL" id="CP042437">
    <property type="protein sequence ID" value="QEC79336.1"/>
    <property type="molecule type" value="Genomic_DNA"/>
</dbReference>
<dbReference type="AlphaFoldDB" id="A0A5B8W8P3"/>
<dbReference type="Proteomes" id="UP000321362">
    <property type="component" value="Chromosome"/>
</dbReference>
<protein>
    <submittedName>
        <fullName evidence="1">Uncharacterized protein</fullName>
    </submittedName>
</protein>
<keyword evidence="2" id="KW-1185">Reference proteome</keyword>
<dbReference type="KEGG" id="mgk:FSB76_26555"/>
<dbReference type="OrthoDB" id="7679381at2"/>
<organism evidence="1 2">
    <name type="scientific">Mucilaginibacter ginsenosidivorax</name>
    <dbReference type="NCBI Taxonomy" id="862126"/>
    <lineage>
        <taxon>Bacteria</taxon>
        <taxon>Pseudomonadati</taxon>
        <taxon>Bacteroidota</taxon>
        <taxon>Sphingobacteriia</taxon>
        <taxon>Sphingobacteriales</taxon>
        <taxon>Sphingobacteriaceae</taxon>
        <taxon>Mucilaginibacter</taxon>
    </lineage>
</organism>
<name>A0A5B8W8P3_9SPHI</name>
<sequence length="74" mass="8231">MAAATKRTFSDYDKEGLLKELGVWRGKCILVCTKAPIGSNVYKLAEKLIGDIDTAVETLTGDRKHFYTKPHSTK</sequence>
<gene>
    <name evidence="1" type="ORF">FSB76_26555</name>
</gene>
<accession>A0A5B8W8P3</accession>
<reference evidence="1 2" key="1">
    <citation type="journal article" date="2013" name="J. Microbiol.">
        <title>Mucilaginibacter ginsenosidivorax sp. nov., with ginsenoside converting activity isolated from sediment.</title>
        <authorList>
            <person name="Kim J.K."/>
            <person name="Choi T.E."/>
            <person name="Liu Q.M."/>
            <person name="Park H.Y."/>
            <person name="Yi T.H."/>
            <person name="Yoon M.H."/>
            <person name="Kim S.C."/>
            <person name="Im W.T."/>
        </authorList>
    </citation>
    <scope>NUCLEOTIDE SEQUENCE [LARGE SCALE GENOMIC DNA]</scope>
    <source>
        <strain evidence="1 2">KHI28</strain>
    </source>
</reference>
<dbReference type="RefSeq" id="WP_147058833.1">
    <property type="nucleotide sequence ID" value="NZ_CP042437.1"/>
</dbReference>